<protein>
    <recommendedName>
        <fullName evidence="2">N-acetyltransferase domain-containing protein</fullName>
    </recommendedName>
</protein>
<dbReference type="PANTHER" id="PTHR42791:SF16">
    <property type="entry name" value="N-ACETYLTRANSFERASE DOMAIN-CONTAINING PROTEIN"/>
    <property type="match status" value="1"/>
</dbReference>
<comment type="caution">
    <text evidence="3">The sequence shown here is derived from an EMBL/GenBank/DDBJ whole genome shotgun (WGS) entry which is preliminary data.</text>
</comment>
<dbReference type="PANTHER" id="PTHR42791">
    <property type="entry name" value="GNAT FAMILY ACETYLTRANSFERASE"/>
    <property type="match status" value="1"/>
</dbReference>
<evidence type="ECO:0000259" key="2">
    <source>
        <dbReference type="PROSITE" id="PS51186"/>
    </source>
</evidence>
<dbReference type="Gene3D" id="3.40.630.30">
    <property type="match status" value="1"/>
</dbReference>
<organism evidence="3 4">
    <name type="scientific">Paecilomyces lecythidis</name>
    <dbReference type="NCBI Taxonomy" id="3004212"/>
    <lineage>
        <taxon>Eukaryota</taxon>
        <taxon>Fungi</taxon>
        <taxon>Dikarya</taxon>
        <taxon>Ascomycota</taxon>
        <taxon>Pezizomycotina</taxon>
        <taxon>Eurotiomycetes</taxon>
        <taxon>Eurotiomycetidae</taxon>
        <taxon>Eurotiales</taxon>
        <taxon>Thermoascaceae</taxon>
        <taxon>Paecilomyces</taxon>
    </lineage>
</organism>
<reference evidence="3 4" key="1">
    <citation type="journal article" date="2024" name="IMA Fungus">
        <title>IMA Genome - F19 : A genome assembly and annotation guide to empower mycologists, including annotated draft genome sequences of Ceratocystis pirilliformis, Diaporthe australafricana, Fusarium ophioides, Paecilomyces lecythidis, and Sporothrix stenoceras.</title>
        <authorList>
            <person name="Aylward J."/>
            <person name="Wilson A.M."/>
            <person name="Visagie C.M."/>
            <person name="Spraker J."/>
            <person name="Barnes I."/>
            <person name="Buitendag C."/>
            <person name="Ceriani C."/>
            <person name="Del Mar Angel L."/>
            <person name="du Plessis D."/>
            <person name="Fuchs T."/>
            <person name="Gasser K."/>
            <person name="Kramer D."/>
            <person name="Li W."/>
            <person name="Munsamy K."/>
            <person name="Piso A."/>
            <person name="Price J.L."/>
            <person name="Sonnekus B."/>
            <person name="Thomas C."/>
            <person name="van der Nest A."/>
            <person name="van Dijk A."/>
            <person name="van Heerden A."/>
            <person name="van Vuuren N."/>
            <person name="Yilmaz N."/>
            <person name="Duong T.A."/>
            <person name="van der Merwe N.A."/>
            <person name="Wingfield M.J."/>
            <person name="Wingfield B.D."/>
        </authorList>
    </citation>
    <scope>NUCLEOTIDE SEQUENCE [LARGE SCALE GENOMIC DNA]</scope>
    <source>
        <strain evidence="3 4">CMW 18167</strain>
    </source>
</reference>
<keyword evidence="4" id="KW-1185">Reference proteome</keyword>
<name>A0ABR3WX99_9EURO</name>
<dbReference type="Proteomes" id="UP001583193">
    <property type="component" value="Unassembled WGS sequence"/>
</dbReference>
<gene>
    <name evidence="3" type="ORF">Plec18167_008415</name>
</gene>
<dbReference type="Pfam" id="PF13508">
    <property type="entry name" value="Acetyltransf_7"/>
    <property type="match status" value="1"/>
</dbReference>
<proteinExistence type="predicted"/>
<evidence type="ECO:0000313" key="3">
    <source>
        <dbReference type="EMBL" id="KAL1867949.1"/>
    </source>
</evidence>
<dbReference type="EMBL" id="JAVDPF010000041">
    <property type="protein sequence ID" value="KAL1867949.1"/>
    <property type="molecule type" value="Genomic_DNA"/>
</dbReference>
<feature type="compositionally biased region" description="Pro residues" evidence="1">
    <location>
        <begin position="1"/>
        <end position="18"/>
    </location>
</feature>
<dbReference type="InterPro" id="IPR000182">
    <property type="entry name" value="GNAT_dom"/>
</dbReference>
<accession>A0ABR3WX99</accession>
<dbReference type="InterPro" id="IPR016181">
    <property type="entry name" value="Acyl_CoA_acyltransferase"/>
</dbReference>
<feature type="compositionally biased region" description="Polar residues" evidence="1">
    <location>
        <begin position="41"/>
        <end position="50"/>
    </location>
</feature>
<evidence type="ECO:0000256" key="1">
    <source>
        <dbReference type="SAM" id="MobiDB-lite"/>
    </source>
</evidence>
<dbReference type="CDD" id="cd04301">
    <property type="entry name" value="NAT_SF"/>
    <property type="match status" value="1"/>
</dbReference>
<feature type="domain" description="N-acetyltransferase" evidence="2">
    <location>
        <begin position="198"/>
        <end position="284"/>
    </location>
</feature>
<dbReference type="PROSITE" id="PS51186">
    <property type="entry name" value="GNAT"/>
    <property type="match status" value="1"/>
</dbReference>
<evidence type="ECO:0000313" key="4">
    <source>
        <dbReference type="Proteomes" id="UP001583193"/>
    </source>
</evidence>
<feature type="region of interest" description="Disordered" evidence="1">
    <location>
        <begin position="1"/>
        <end position="50"/>
    </location>
</feature>
<sequence length="295" mass="32948">MPSPTHPPDSAPRTPSPSPTIEKHPANSSQEQHAKPKDSMPNINDTKSYPSTITIRRAKLKDSQLLGSILAASFIDDDVFGEYLFPHRHDHPDDYRLQFARMMRSSMYKRNHRVRVAVDSASSRVIGVASWEKQGTRPSKSTTDGGARNPVCMLLKRVSIQSLDAVARVIHPDRSVSVENKRVFDAEVPNYKHYWSGPRAETWYLSFLAVDPDYRGWGVGRALVEEGIQWGEVDEVCVSLISTECGDGFYRRLGFVDVGSATEGALKGLGGGNIKFYEEHMEKPGIEEKNEESQS</sequence>
<dbReference type="InterPro" id="IPR052523">
    <property type="entry name" value="Trichothecene_AcTrans"/>
</dbReference>
<dbReference type="SUPFAM" id="SSF55729">
    <property type="entry name" value="Acyl-CoA N-acyltransferases (Nat)"/>
    <property type="match status" value="1"/>
</dbReference>